<name>A0A0L7LBA1_OPEBR</name>
<evidence type="ECO:0000256" key="5">
    <source>
        <dbReference type="ARBA" id="ARBA00022832"/>
    </source>
</evidence>
<dbReference type="InterPro" id="IPR002076">
    <property type="entry name" value="ELO_fam"/>
</dbReference>
<comment type="caution">
    <text evidence="10">Lacks conserved residue(s) required for the propagation of feature annotation.</text>
</comment>
<keyword evidence="6 10" id="KW-1133">Transmembrane helix</keyword>
<dbReference type="AlphaFoldDB" id="A0A0L7LBA1"/>
<evidence type="ECO:0000256" key="4">
    <source>
        <dbReference type="ARBA" id="ARBA00022692"/>
    </source>
</evidence>
<dbReference type="STRING" id="104452.A0A0L7LBA1"/>
<feature type="transmembrane region" description="Helical" evidence="10">
    <location>
        <begin position="35"/>
        <end position="54"/>
    </location>
</feature>
<feature type="transmembrane region" description="Helical" evidence="10">
    <location>
        <begin position="12"/>
        <end position="29"/>
    </location>
</feature>
<keyword evidence="5 10" id="KW-0276">Fatty acid metabolism</keyword>
<keyword evidence="12" id="KW-1185">Reference proteome</keyword>
<feature type="transmembrane region" description="Helical" evidence="10">
    <location>
        <begin position="66"/>
        <end position="83"/>
    </location>
</feature>
<comment type="catalytic activity">
    <reaction evidence="10">
        <text>a very-long-chain acyl-CoA + malonyl-CoA + H(+) = a very-long-chain 3-oxoacyl-CoA + CO2 + CoA</text>
        <dbReference type="Rhea" id="RHEA:32727"/>
        <dbReference type="ChEBI" id="CHEBI:15378"/>
        <dbReference type="ChEBI" id="CHEBI:16526"/>
        <dbReference type="ChEBI" id="CHEBI:57287"/>
        <dbReference type="ChEBI" id="CHEBI:57384"/>
        <dbReference type="ChEBI" id="CHEBI:90725"/>
        <dbReference type="ChEBI" id="CHEBI:90736"/>
        <dbReference type="EC" id="2.3.1.199"/>
    </reaction>
</comment>
<protein>
    <recommendedName>
        <fullName evidence="10">Elongation of very long chain fatty acids protein</fullName>
        <ecNumber evidence="10">2.3.1.199</ecNumber>
    </recommendedName>
    <alternativeName>
        <fullName evidence="10">Very-long-chain 3-oxoacyl-CoA synthase</fullName>
    </alternativeName>
</protein>
<dbReference type="GO" id="GO:0034626">
    <property type="term" value="P:fatty acid elongation, polyunsaturated fatty acid"/>
    <property type="evidence" value="ECO:0007669"/>
    <property type="project" value="TreeGrafter"/>
</dbReference>
<dbReference type="GO" id="GO:0019367">
    <property type="term" value="P:fatty acid elongation, saturated fatty acid"/>
    <property type="evidence" value="ECO:0007669"/>
    <property type="project" value="TreeGrafter"/>
</dbReference>
<evidence type="ECO:0000256" key="7">
    <source>
        <dbReference type="ARBA" id="ARBA00023098"/>
    </source>
</evidence>
<evidence type="ECO:0000313" key="12">
    <source>
        <dbReference type="Proteomes" id="UP000037510"/>
    </source>
</evidence>
<keyword evidence="3 10" id="KW-0808">Transferase</keyword>
<sequence>MRDRKPYDLKHTIIVYNISQILMSVFLVYEMAAAVWWYFAAKLIELLDTVFFVLRKKNRQISFLHLYHHFMMPICAWIGVKFLPVPEAALVEETRH</sequence>
<dbReference type="Pfam" id="PF01151">
    <property type="entry name" value="ELO"/>
    <property type="match status" value="1"/>
</dbReference>
<dbReference type="EMBL" id="JTDY01001833">
    <property type="protein sequence ID" value="KOB72767.1"/>
    <property type="molecule type" value="Genomic_DNA"/>
</dbReference>
<dbReference type="GO" id="GO:0009922">
    <property type="term" value="F:fatty acid elongase activity"/>
    <property type="evidence" value="ECO:0007669"/>
    <property type="project" value="UniProtKB-EC"/>
</dbReference>
<proteinExistence type="inferred from homology"/>
<evidence type="ECO:0000256" key="10">
    <source>
        <dbReference type="RuleBase" id="RU361115"/>
    </source>
</evidence>
<organism evidence="11 12">
    <name type="scientific">Operophtera brumata</name>
    <name type="common">Winter moth</name>
    <name type="synonym">Phalaena brumata</name>
    <dbReference type="NCBI Taxonomy" id="104452"/>
    <lineage>
        <taxon>Eukaryota</taxon>
        <taxon>Metazoa</taxon>
        <taxon>Ecdysozoa</taxon>
        <taxon>Arthropoda</taxon>
        <taxon>Hexapoda</taxon>
        <taxon>Insecta</taxon>
        <taxon>Pterygota</taxon>
        <taxon>Neoptera</taxon>
        <taxon>Endopterygota</taxon>
        <taxon>Lepidoptera</taxon>
        <taxon>Glossata</taxon>
        <taxon>Ditrysia</taxon>
        <taxon>Geometroidea</taxon>
        <taxon>Geometridae</taxon>
        <taxon>Larentiinae</taxon>
        <taxon>Operophtera</taxon>
    </lineage>
</organism>
<evidence type="ECO:0000256" key="1">
    <source>
        <dbReference type="ARBA" id="ARBA00004141"/>
    </source>
</evidence>
<evidence type="ECO:0000256" key="3">
    <source>
        <dbReference type="ARBA" id="ARBA00022679"/>
    </source>
</evidence>
<evidence type="ECO:0000256" key="9">
    <source>
        <dbReference type="ARBA" id="ARBA00023160"/>
    </source>
</evidence>
<comment type="caution">
    <text evidence="11">The sequence shown here is derived from an EMBL/GenBank/DDBJ whole genome shotgun (WGS) entry which is preliminary data.</text>
</comment>
<dbReference type="GO" id="GO:0042761">
    <property type="term" value="P:very long-chain fatty acid biosynthetic process"/>
    <property type="evidence" value="ECO:0007669"/>
    <property type="project" value="TreeGrafter"/>
</dbReference>
<dbReference type="EC" id="2.3.1.199" evidence="10"/>
<dbReference type="GO" id="GO:0034625">
    <property type="term" value="P:fatty acid elongation, monounsaturated fatty acid"/>
    <property type="evidence" value="ECO:0007669"/>
    <property type="project" value="TreeGrafter"/>
</dbReference>
<dbReference type="GO" id="GO:0030148">
    <property type="term" value="P:sphingolipid biosynthetic process"/>
    <property type="evidence" value="ECO:0007669"/>
    <property type="project" value="TreeGrafter"/>
</dbReference>
<dbReference type="Proteomes" id="UP000037510">
    <property type="component" value="Unassembled WGS sequence"/>
</dbReference>
<keyword evidence="2 10" id="KW-0444">Lipid biosynthesis</keyword>
<comment type="subcellular location">
    <subcellularLocation>
        <location evidence="1">Membrane</location>
        <topology evidence="1">Multi-pass membrane protein</topology>
    </subcellularLocation>
</comment>
<keyword evidence="4 10" id="KW-0812">Transmembrane</keyword>
<feature type="non-terminal residue" evidence="11">
    <location>
        <position position="96"/>
    </location>
</feature>
<dbReference type="PANTHER" id="PTHR11157:SF28">
    <property type="entry name" value="ELONGATION OF VERY LONG CHAIN FATTY ACIDS PROTEIN"/>
    <property type="match status" value="1"/>
</dbReference>
<keyword evidence="9 10" id="KW-0275">Fatty acid biosynthesis</keyword>
<comment type="similarity">
    <text evidence="10">Belongs to the ELO family.</text>
</comment>
<evidence type="ECO:0000256" key="8">
    <source>
        <dbReference type="ARBA" id="ARBA00023136"/>
    </source>
</evidence>
<keyword evidence="7 10" id="KW-0443">Lipid metabolism</keyword>
<accession>A0A0L7LBA1</accession>
<evidence type="ECO:0000313" key="11">
    <source>
        <dbReference type="EMBL" id="KOB72767.1"/>
    </source>
</evidence>
<gene>
    <name evidence="11" type="ORF">OBRU01_11787</name>
</gene>
<dbReference type="GO" id="GO:0005789">
    <property type="term" value="C:endoplasmic reticulum membrane"/>
    <property type="evidence" value="ECO:0007669"/>
    <property type="project" value="TreeGrafter"/>
</dbReference>
<evidence type="ECO:0000256" key="6">
    <source>
        <dbReference type="ARBA" id="ARBA00022989"/>
    </source>
</evidence>
<evidence type="ECO:0000256" key="2">
    <source>
        <dbReference type="ARBA" id="ARBA00022516"/>
    </source>
</evidence>
<reference evidence="11 12" key="1">
    <citation type="journal article" date="2015" name="Genome Biol. Evol.">
        <title>The genome of winter moth (Operophtera brumata) provides a genomic perspective on sexual dimorphism and phenology.</title>
        <authorList>
            <person name="Derks M.F."/>
            <person name="Smit S."/>
            <person name="Salis L."/>
            <person name="Schijlen E."/>
            <person name="Bossers A."/>
            <person name="Mateman C."/>
            <person name="Pijl A.S."/>
            <person name="de Ridder D."/>
            <person name="Groenen M.A."/>
            <person name="Visser M.E."/>
            <person name="Megens H.J."/>
        </authorList>
    </citation>
    <scope>NUCLEOTIDE SEQUENCE [LARGE SCALE GENOMIC DNA]</scope>
    <source>
        <strain evidence="11">WM2013NL</strain>
        <tissue evidence="11">Head and thorax</tissue>
    </source>
</reference>
<keyword evidence="8 10" id="KW-0472">Membrane</keyword>
<dbReference type="PANTHER" id="PTHR11157">
    <property type="entry name" value="FATTY ACID ACYL TRANSFERASE-RELATED"/>
    <property type="match status" value="1"/>
</dbReference>